<dbReference type="AlphaFoldDB" id="A0A4P9VL91"/>
<dbReference type="Proteomes" id="UP000257039">
    <property type="component" value="Unassembled WGS sequence"/>
</dbReference>
<evidence type="ECO:0000313" key="3">
    <source>
        <dbReference type="Proteomes" id="UP000257039"/>
    </source>
</evidence>
<name>A0A4P9VL91_9GAMM</name>
<accession>A0A4P9VL91</accession>
<organism evidence="2 3">
    <name type="scientific">Zooshikella ganghwensis</name>
    <dbReference type="NCBI Taxonomy" id="202772"/>
    <lineage>
        <taxon>Bacteria</taxon>
        <taxon>Pseudomonadati</taxon>
        <taxon>Pseudomonadota</taxon>
        <taxon>Gammaproteobacteria</taxon>
        <taxon>Oceanospirillales</taxon>
        <taxon>Zooshikellaceae</taxon>
        <taxon>Zooshikella</taxon>
    </lineage>
</organism>
<reference evidence="2 3" key="1">
    <citation type="submission" date="2017-04" db="EMBL/GenBank/DDBJ databases">
        <title>Draft genome sequence of Zooshikella ganghwensis VG4 isolated from Red Sea sediments.</title>
        <authorList>
            <person name="Rehman Z."/>
            <person name="Alam I."/>
            <person name="Kamau A."/>
            <person name="Bajic V."/>
            <person name="Leiknes T."/>
        </authorList>
    </citation>
    <scope>NUCLEOTIDE SEQUENCE [LARGE SCALE GENOMIC DNA]</scope>
    <source>
        <strain evidence="2 3">VG4</strain>
    </source>
</reference>
<keyword evidence="1" id="KW-0732">Signal</keyword>
<dbReference type="SUPFAM" id="SSF53850">
    <property type="entry name" value="Periplasmic binding protein-like II"/>
    <property type="match status" value="1"/>
</dbReference>
<feature type="signal peptide" evidence="1">
    <location>
        <begin position="1"/>
        <end position="20"/>
    </location>
</feature>
<dbReference type="EMBL" id="NDXW01000001">
    <property type="protein sequence ID" value="RDH44053.1"/>
    <property type="molecule type" value="Genomic_DNA"/>
</dbReference>
<proteinExistence type="predicted"/>
<sequence length="285" mass="32657">MSTHWLYIALLLIVSSIGSAATTDKPATISFCYIPKANFPFVLNTKDEPIVSSKPGISLQIIQHLAEKYHFNVVHVRSPWKRCLMQLKQNSIDATFHSVYLQKRLEFGVYPFKNGQIDTTRKMISNSFHLFKLKDAPITWDGAAFENLNGPLGATLGFSIVDTLNNMGIDVVEDFSQEKLLLRVKKEHLAGFVGFYTIAKPLLEKDDRFKDIVMEPIPVETIPMYLMFSKKMQTKYPTFVEEIWNELGDIHSKGLYRQWMQSYFDYDACSDPDSVSKCVKQLGEY</sequence>
<dbReference type="Gene3D" id="3.40.190.10">
    <property type="entry name" value="Periplasmic binding protein-like II"/>
    <property type="match status" value="2"/>
</dbReference>
<evidence type="ECO:0000313" key="2">
    <source>
        <dbReference type="EMBL" id="RDH44053.1"/>
    </source>
</evidence>
<keyword evidence="3" id="KW-1185">Reference proteome</keyword>
<protein>
    <submittedName>
        <fullName evidence="2">Uncharacterized protein</fullName>
    </submittedName>
</protein>
<gene>
    <name evidence="2" type="ORF">B9G39_11670</name>
</gene>
<evidence type="ECO:0000256" key="1">
    <source>
        <dbReference type="SAM" id="SignalP"/>
    </source>
</evidence>
<comment type="caution">
    <text evidence="2">The sequence shown here is derived from an EMBL/GenBank/DDBJ whole genome shotgun (WGS) entry which is preliminary data.</text>
</comment>
<feature type="chain" id="PRO_5020610832" evidence="1">
    <location>
        <begin position="21"/>
        <end position="285"/>
    </location>
</feature>